<dbReference type="GO" id="GO:0005829">
    <property type="term" value="C:cytosol"/>
    <property type="evidence" value="ECO:0007669"/>
    <property type="project" value="TreeGrafter"/>
</dbReference>
<dbReference type="Pfam" id="PF02922">
    <property type="entry name" value="CBM_48"/>
    <property type="match status" value="1"/>
</dbReference>
<comment type="subunit">
    <text evidence="10">Monomer.</text>
</comment>
<evidence type="ECO:0000256" key="2">
    <source>
        <dbReference type="ARBA" id="ARBA00002953"/>
    </source>
</evidence>
<dbReference type="Pfam" id="PF00128">
    <property type="entry name" value="Alpha-amylase"/>
    <property type="match status" value="1"/>
</dbReference>
<dbReference type="SUPFAM" id="SSF81296">
    <property type="entry name" value="E set domains"/>
    <property type="match status" value="2"/>
</dbReference>
<dbReference type="EMBL" id="PJRQ01000057">
    <property type="protein sequence ID" value="PLR05811.1"/>
    <property type="molecule type" value="Genomic_DNA"/>
</dbReference>
<dbReference type="UniPathway" id="UPA00164"/>
<dbReference type="SUPFAM" id="SSF51445">
    <property type="entry name" value="(Trans)glycosidases"/>
    <property type="match status" value="1"/>
</dbReference>
<dbReference type="SMART" id="SM00642">
    <property type="entry name" value="Aamy"/>
    <property type="match status" value="1"/>
</dbReference>
<organism evidence="14 15">
    <name type="scientific">Caulobacter flavus</name>
    <dbReference type="NCBI Taxonomy" id="1679497"/>
    <lineage>
        <taxon>Bacteria</taxon>
        <taxon>Pseudomonadati</taxon>
        <taxon>Pseudomonadota</taxon>
        <taxon>Alphaproteobacteria</taxon>
        <taxon>Caulobacterales</taxon>
        <taxon>Caulobacteraceae</taxon>
        <taxon>Caulobacter</taxon>
    </lineage>
</organism>
<keyword evidence="9 10" id="KW-0119">Carbohydrate metabolism</keyword>
<dbReference type="NCBIfam" id="NF008967">
    <property type="entry name" value="PRK12313.1"/>
    <property type="match status" value="1"/>
</dbReference>
<evidence type="ECO:0000259" key="12">
    <source>
        <dbReference type="SMART" id="SM00642"/>
    </source>
</evidence>
<dbReference type="InterPro" id="IPR013780">
    <property type="entry name" value="Glyco_hydro_b"/>
</dbReference>
<evidence type="ECO:0000256" key="6">
    <source>
        <dbReference type="ARBA" id="ARBA00022676"/>
    </source>
</evidence>
<dbReference type="SUPFAM" id="SSF51011">
    <property type="entry name" value="Glycosyl hydrolase domain"/>
    <property type="match status" value="1"/>
</dbReference>
<dbReference type="KEGG" id="cfh:C1707_16270"/>
<dbReference type="InterPro" id="IPR006048">
    <property type="entry name" value="A-amylase/branching_C"/>
</dbReference>
<protein>
    <recommendedName>
        <fullName evidence="10">1,4-alpha-glucan branching enzyme GlgB</fullName>
        <ecNumber evidence="10">2.4.1.18</ecNumber>
    </recommendedName>
    <alternativeName>
        <fullName evidence="10">1,4-alpha-D-glucan:1,4-alpha-D-glucan 6-glucosyl-transferase</fullName>
    </alternativeName>
    <alternativeName>
        <fullName evidence="10">Alpha-(1-&gt;4)-glucan branching enzyme</fullName>
    </alternativeName>
    <alternativeName>
        <fullName evidence="10">Glycogen branching enzyme</fullName>
        <shortName evidence="10">BE</shortName>
    </alternativeName>
</protein>
<comment type="similarity">
    <text evidence="4 10">Belongs to the glycosyl hydrolase 13 family. GlgB subfamily.</text>
</comment>
<accession>A0A2N5CKF7</accession>
<dbReference type="Pfam" id="PF22019">
    <property type="entry name" value="GlgB_N"/>
    <property type="match status" value="1"/>
</dbReference>
<dbReference type="InterPro" id="IPR044143">
    <property type="entry name" value="GlgB_N_E_set_prok"/>
</dbReference>
<evidence type="ECO:0000256" key="7">
    <source>
        <dbReference type="ARBA" id="ARBA00022679"/>
    </source>
</evidence>
<dbReference type="CDD" id="cd02855">
    <property type="entry name" value="E_set_GBE_prok_N"/>
    <property type="match status" value="1"/>
</dbReference>
<evidence type="ECO:0000313" key="13">
    <source>
        <dbReference type="EMBL" id="AYV47689.1"/>
    </source>
</evidence>
<comment type="catalytic activity">
    <reaction evidence="1 10">
        <text>Transfers a segment of a (1-&gt;4)-alpha-D-glucan chain to a primary hydroxy group in a similar glucan chain.</text>
        <dbReference type="EC" id="2.4.1.18"/>
    </reaction>
</comment>
<dbReference type="PIRSF" id="PIRSF000463">
    <property type="entry name" value="GlgB"/>
    <property type="match status" value="1"/>
</dbReference>
<feature type="domain" description="Glycosyl hydrolase family 13 catalytic" evidence="12">
    <location>
        <begin position="245"/>
        <end position="606"/>
    </location>
</feature>
<evidence type="ECO:0000256" key="3">
    <source>
        <dbReference type="ARBA" id="ARBA00004964"/>
    </source>
</evidence>
<keyword evidence="8 10" id="KW-0320">Glycogen biosynthesis</keyword>
<gene>
    <name evidence="10" type="primary">glgB</name>
    <name evidence="13" type="ORF">C1707_16270</name>
    <name evidence="14" type="ORF">CFHF_26710</name>
</gene>
<dbReference type="RefSeq" id="WP_101715943.1">
    <property type="nucleotide sequence ID" value="NZ_CP026100.1"/>
</dbReference>
<dbReference type="GO" id="GO:0043169">
    <property type="term" value="F:cation binding"/>
    <property type="evidence" value="ECO:0007669"/>
    <property type="project" value="InterPro"/>
</dbReference>
<dbReference type="InterPro" id="IPR004193">
    <property type="entry name" value="Glyco_hydro_13_N"/>
</dbReference>
<dbReference type="PANTHER" id="PTHR43651:SF3">
    <property type="entry name" value="1,4-ALPHA-GLUCAN-BRANCHING ENZYME"/>
    <property type="match status" value="1"/>
</dbReference>
<dbReference type="EMBL" id="CP026100">
    <property type="protein sequence ID" value="AYV47689.1"/>
    <property type="molecule type" value="Genomic_DNA"/>
</dbReference>
<evidence type="ECO:0000256" key="9">
    <source>
        <dbReference type="ARBA" id="ARBA00023277"/>
    </source>
</evidence>
<dbReference type="Gene3D" id="3.20.20.80">
    <property type="entry name" value="Glycosidases"/>
    <property type="match status" value="1"/>
</dbReference>
<reference evidence="14 15" key="1">
    <citation type="submission" date="2017-12" db="EMBL/GenBank/DDBJ databases">
        <title>The genome sequence of Caulobacter flavus CGMCC1 15093.</title>
        <authorList>
            <person name="Gao J."/>
            <person name="Mao X."/>
            <person name="Sun J."/>
        </authorList>
    </citation>
    <scope>NUCLEOTIDE SEQUENCE [LARGE SCALE GENOMIC DNA]</scope>
    <source>
        <strain evidence="14 15">CGMCC1 15093</strain>
    </source>
</reference>
<dbReference type="AlphaFoldDB" id="A0A2N5CKF7"/>
<dbReference type="InterPro" id="IPR054169">
    <property type="entry name" value="GlgB_N"/>
</dbReference>
<dbReference type="OrthoDB" id="9800174at2"/>
<sequence length="722" mass="80469">MHPQHSGGIRVGVETGRSWAADPFGFLGRHGGVVRAYQPGAAAVEVIARKTRRRLATLTEVEPGLFEGELKGRAAYAFRIIWPDGPQEIEDVYGFGPVLSDEDLTSIAGGDPLRLAERLGATPRRLEEVDGVSFSVWAPNARRVGLVGDFNGWDGRRHPMRLRHDKGVWEIFIPRLSAGERYQFEIEGADGVVRRKADPLARATEAPPATASIVAPVLDHAWADEAWMAARGERQHPGAPISIYEVHAGSWRRPWDGRQFHDWDELADQLIPYVAGLGFTHLQLMPIMEHPFGGSWGYQPLSQFASSARYGSPAALARFVDRCHQAGLGVILDWVPAHFPNDAHGLERFDGTALYEHDDPTEGFHPDWNTLIYNLGREEVQAFLIASALHWLDRFHIDGLRVDAVASMLYRDYSRAPGQWKPNIHGGRENLEAVAFLQRLNATVADRFPTAITIAEESTSWPGVTAPVDQGGLGFTYKWNMGWMNDTLRYMHRDPVHRGWHGGDIGFGLVYAFSEKFILPLSHDEVVHGKGALVAKMPGDRWRQFANLRALLALMWAHPGKKLLFMGGEFGQLREWNHDRELDWALLEEADHHGLQRLVGDLNRIYRDEGALHHTDADPRGFSWIAENNDGDGVFLFERRSFHGGAPLVMAVNMTPMPRERRRVAVPLPGRWTEILNTDAGFYGGGDLGNQGGVTSFSAGDGEQVELTLPPLAAIFLRYEGP</sequence>
<evidence type="ECO:0000256" key="1">
    <source>
        <dbReference type="ARBA" id="ARBA00000826"/>
    </source>
</evidence>
<dbReference type="Proteomes" id="UP000281192">
    <property type="component" value="Chromosome"/>
</dbReference>
<evidence type="ECO:0000313" key="14">
    <source>
        <dbReference type="EMBL" id="PLR05811.1"/>
    </source>
</evidence>
<dbReference type="Pfam" id="PF02806">
    <property type="entry name" value="Alpha-amylase_C"/>
    <property type="match status" value="1"/>
</dbReference>
<dbReference type="EC" id="2.4.1.18" evidence="10"/>
<dbReference type="CDD" id="cd11322">
    <property type="entry name" value="AmyAc_Glg_BE"/>
    <property type="match status" value="1"/>
</dbReference>
<dbReference type="InterPro" id="IPR014756">
    <property type="entry name" value="Ig_E-set"/>
</dbReference>
<keyword evidence="7 10" id="KW-0808">Transferase</keyword>
<keyword evidence="5 10" id="KW-0321">Glycogen metabolism</keyword>
<dbReference type="PANTHER" id="PTHR43651">
    <property type="entry name" value="1,4-ALPHA-GLUCAN-BRANCHING ENZYME"/>
    <property type="match status" value="1"/>
</dbReference>
<dbReference type="GO" id="GO:0004553">
    <property type="term" value="F:hydrolase activity, hydrolyzing O-glycosyl compounds"/>
    <property type="evidence" value="ECO:0007669"/>
    <property type="project" value="InterPro"/>
</dbReference>
<name>A0A2N5CKF7_9CAUL</name>
<keyword evidence="16" id="KW-1185">Reference proteome</keyword>
<dbReference type="Gene3D" id="2.60.40.1180">
    <property type="entry name" value="Golgi alpha-mannosidase II"/>
    <property type="match status" value="1"/>
</dbReference>
<dbReference type="HAMAP" id="MF_00685">
    <property type="entry name" value="GlgB"/>
    <property type="match status" value="1"/>
</dbReference>
<evidence type="ECO:0000313" key="15">
    <source>
        <dbReference type="Proteomes" id="UP000234483"/>
    </source>
</evidence>
<evidence type="ECO:0000256" key="5">
    <source>
        <dbReference type="ARBA" id="ARBA00022600"/>
    </source>
</evidence>
<dbReference type="FunFam" id="2.60.40.1180:FF:000002">
    <property type="entry name" value="1,4-alpha-glucan branching enzyme GlgB"/>
    <property type="match status" value="1"/>
</dbReference>
<comment type="pathway">
    <text evidence="3 10">Glycan biosynthesis; glycogen biosynthesis.</text>
</comment>
<dbReference type="NCBIfam" id="NF003811">
    <property type="entry name" value="PRK05402.1"/>
    <property type="match status" value="1"/>
</dbReference>
<dbReference type="Gene3D" id="2.60.40.10">
    <property type="entry name" value="Immunoglobulins"/>
    <property type="match status" value="1"/>
</dbReference>
<proteinExistence type="inferred from homology"/>
<dbReference type="FunFam" id="3.20.20.80:FF:000003">
    <property type="entry name" value="1,4-alpha-glucan branching enzyme GlgB"/>
    <property type="match status" value="1"/>
</dbReference>
<dbReference type="InterPro" id="IPR006047">
    <property type="entry name" value="GH13_cat_dom"/>
</dbReference>
<dbReference type="InterPro" id="IPR013783">
    <property type="entry name" value="Ig-like_fold"/>
</dbReference>
<dbReference type="InterPro" id="IPR017853">
    <property type="entry name" value="GH"/>
</dbReference>
<evidence type="ECO:0000313" key="16">
    <source>
        <dbReference type="Proteomes" id="UP000281192"/>
    </source>
</evidence>
<dbReference type="Proteomes" id="UP000234483">
    <property type="component" value="Unassembled WGS sequence"/>
</dbReference>
<dbReference type="InterPro" id="IPR037439">
    <property type="entry name" value="Branching_enzy"/>
</dbReference>
<dbReference type="InterPro" id="IPR006407">
    <property type="entry name" value="GlgB"/>
</dbReference>
<dbReference type="FunFam" id="2.60.40.10:FF:000169">
    <property type="entry name" value="1,4-alpha-glucan branching enzyme GlgB"/>
    <property type="match status" value="1"/>
</dbReference>
<feature type="active site" description="Nucleophile" evidence="10 11">
    <location>
        <position position="403"/>
    </location>
</feature>
<dbReference type="GO" id="GO:0003844">
    <property type="term" value="F:1,4-alpha-glucan branching enzyme activity"/>
    <property type="evidence" value="ECO:0007669"/>
    <property type="project" value="UniProtKB-UniRule"/>
</dbReference>
<feature type="active site" description="Proton donor" evidence="10 11">
    <location>
        <position position="456"/>
    </location>
</feature>
<dbReference type="NCBIfam" id="TIGR01515">
    <property type="entry name" value="branching_enzym"/>
    <property type="match status" value="1"/>
</dbReference>
<evidence type="ECO:0000256" key="8">
    <source>
        <dbReference type="ARBA" id="ARBA00023056"/>
    </source>
</evidence>
<reference evidence="13 16" key="2">
    <citation type="submission" date="2018-01" db="EMBL/GenBank/DDBJ databases">
        <title>Complete genome sequence of Caulobacter flavus RHGG3.</title>
        <authorList>
            <person name="Yang E."/>
        </authorList>
    </citation>
    <scope>NUCLEOTIDE SEQUENCE [LARGE SCALE GENOMIC DNA]</scope>
    <source>
        <strain evidence="13 16">RHGG3</strain>
    </source>
</reference>
<comment type="function">
    <text evidence="2 10">Catalyzes the formation of the alpha-1,6-glucosidic linkages in glycogen by scission of a 1,4-alpha-linked oligosaccharide from growing alpha-1,4-glucan chains and the subsequent attachment of the oligosaccharide to the alpha-1,6 position.</text>
</comment>
<evidence type="ECO:0000256" key="4">
    <source>
        <dbReference type="ARBA" id="ARBA00009000"/>
    </source>
</evidence>
<keyword evidence="6 10" id="KW-0328">Glycosyltransferase</keyword>
<evidence type="ECO:0000256" key="10">
    <source>
        <dbReference type="HAMAP-Rule" id="MF_00685"/>
    </source>
</evidence>
<dbReference type="GO" id="GO:0005978">
    <property type="term" value="P:glycogen biosynthetic process"/>
    <property type="evidence" value="ECO:0007669"/>
    <property type="project" value="UniProtKB-UniRule"/>
</dbReference>
<evidence type="ECO:0000256" key="11">
    <source>
        <dbReference type="PIRSR" id="PIRSR000463-1"/>
    </source>
</evidence>